<dbReference type="CDD" id="cd00303">
    <property type="entry name" value="retropepsin_like"/>
    <property type="match status" value="1"/>
</dbReference>
<proteinExistence type="predicted"/>
<keyword evidence="3" id="KW-1185">Reference proteome</keyword>
<organism evidence="2 3">
    <name type="scientific">Cinnamomum micranthum f. kanehirae</name>
    <dbReference type="NCBI Taxonomy" id="337451"/>
    <lineage>
        <taxon>Eukaryota</taxon>
        <taxon>Viridiplantae</taxon>
        <taxon>Streptophyta</taxon>
        <taxon>Embryophyta</taxon>
        <taxon>Tracheophyta</taxon>
        <taxon>Spermatophyta</taxon>
        <taxon>Magnoliopsida</taxon>
        <taxon>Magnoliidae</taxon>
        <taxon>Laurales</taxon>
        <taxon>Lauraceae</taxon>
        <taxon>Cinnamomum</taxon>
    </lineage>
</organism>
<name>A0A3S3MY37_9MAGN</name>
<dbReference type="OrthoDB" id="778454at2759"/>
<evidence type="ECO:0000256" key="1">
    <source>
        <dbReference type="SAM" id="MobiDB-lite"/>
    </source>
</evidence>
<dbReference type="Proteomes" id="UP000283530">
    <property type="component" value="Unassembled WGS sequence"/>
</dbReference>
<comment type="caution">
    <text evidence="2">The sequence shown here is derived from an EMBL/GenBank/DDBJ whole genome shotgun (WGS) entry which is preliminary data.</text>
</comment>
<dbReference type="SUPFAM" id="SSF50630">
    <property type="entry name" value="Acid proteases"/>
    <property type="match status" value="1"/>
</dbReference>
<feature type="region of interest" description="Disordered" evidence="1">
    <location>
        <begin position="1"/>
        <end position="59"/>
    </location>
</feature>
<protein>
    <submittedName>
        <fullName evidence="2">Uncharacterized protein</fullName>
    </submittedName>
</protein>
<dbReference type="PANTHER" id="PTHR33067:SF9">
    <property type="entry name" value="RNA-DIRECTED DNA POLYMERASE"/>
    <property type="match status" value="1"/>
</dbReference>
<reference evidence="2 3" key="1">
    <citation type="journal article" date="2019" name="Nat. Plants">
        <title>Stout camphor tree genome fills gaps in understanding of flowering plant genome evolution.</title>
        <authorList>
            <person name="Chaw S.M."/>
            <person name="Liu Y.C."/>
            <person name="Wu Y.W."/>
            <person name="Wang H.Y."/>
            <person name="Lin C.I."/>
            <person name="Wu C.S."/>
            <person name="Ke H.M."/>
            <person name="Chang L.Y."/>
            <person name="Hsu C.Y."/>
            <person name="Yang H.T."/>
            <person name="Sudianto E."/>
            <person name="Hsu M.H."/>
            <person name="Wu K.P."/>
            <person name="Wang L.N."/>
            <person name="Leebens-Mack J.H."/>
            <person name="Tsai I.J."/>
        </authorList>
    </citation>
    <scope>NUCLEOTIDE SEQUENCE [LARGE SCALE GENOMIC DNA]</scope>
    <source>
        <strain evidence="3">cv. Chaw 1501</strain>
        <tissue evidence="2">Young leaves</tissue>
    </source>
</reference>
<gene>
    <name evidence="2" type="ORF">CKAN_02138500</name>
</gene>
<dbReference type="EMBL" id="QPKB01000009">
    <property type="protein sequence ID" value="RWR92178.1"/>
    <property type="molecule type" value="Genomic_DNA"/>
</dbReference>
<dbReference type="Gene3D" id="2.40.70.10">
    <property type="entry name" value="Acid Proteases"/>
    <property type="match status" value="1"/>
</dbReference>
<sequence>MRQHGIVLDTSVNGPHENPKTVEIEPQDSARQTETDVNQKSDKKDTDTAATPIPETTSIAPERVYKPVLPYPQRLRQEKKSQFTQDIFETLRKLEINIPLIDAIKQIPSYAKFIKELCTNKRRFRDREEVKCTEEVSAVLSRKLPPKLKDPGSFTIPCKIGDHTFERALLDLGSSINLLPFSVYEYLGLGELKPTSITLQLVDRSVKYPRGILEDILIKVGEFILPADFVVLDMESVSLPHHLSIILGRPFMATAAMKMPRDEDCFQIEVIERAIVDVFSREHGCKEELDTCIQQGLTKSEIENDCDEQEATFMEIVNQLELLPSIPSKYSSSYEILGSSTTQPFPSVIKAPELELKPLPEHLKYHFPLPFIDPFEVTQVKDKIVHQIIDLVKAHQSFFDQVLREDISEADDLTLEQISLVVAILSKASILAHWNDEYGFIQGLFGMMRGLFSVDIGAFSSIEPHENHKKSELILFRLSFSLCTYLYFLAAKKALRLQVSDAPGDYHTSGGGPQPTLSLLVSLLSSVRTALERVAEEKSLLLNKEVDEIINVCKRQECVSPSDNIRKRKFGSVDVADTLE</sequence>
<dbReference type="InterPro" id="IPR021109">
    <property type="entry name" value="Peptidase_aspartic_dom_sf"/>
</dbReference>
<evidence type="ECO:0000313" key="2">
    <source>
        <dbReference type="EMBL" id="RWR92178.1"/>
    </source>
</evidence>
<dbReference type="PANTHER" id="PTHR33067">
    <property type="entry name" value="RNA-DIRECTED DNA POLYMERASE-RELATED"/>
    <property type="match status" value="1"/>
</dbReference>
<dbReference type="AlphaFoldDB" id="A0A3S3MY37"/>
<accession>A0A3S3MY37</accession>
<evidence type="ECO:0000313" key="3">
    <source>
        <dbReference type="Proteomes" id="UP000283530"/>
    </source>
</evidence>
<dbReference type="STRING" id="337451.A0A3S3MY37"/>
<feature type="compositionally biased region" description="Basic and acidic residues" evidence="1">
    <location>
        <begin position="31"/>
        <end position="47"/>
    </location>
</feature>